<evidence type="ECO:0000256" key="1">
    <source>
        <dbReference type="SAM" id="MobiDB-lite"/>
    </source>
</evidence>
<feature type="region of interest" description="Disordered" evidence="1">
    <location>
        <begin position="154"/>
        <end position="240"/>
    </location>
</feature>
<feature type="compositionally biased region" description="Basic and acidic residues" evidence="1">
    <location>
        <begin position="373"/>
        <end position="400"/>
    </location>
</feature>
<feature type="compositionally biased region" description="Basic residues" evidence="1">
    <location>
        <begin position="54"/>
        <end position="63"/>
    </location>
</feature>
<feature type="compositionally biased region" description="Basic and acidic residues" evidence="1">
    <location>
        <begin position="345"/>
        <end position="354"/>
    </location>
</feature>
<feature type="compositionally biased region" description="Basic and acidic residues" evidence="1">
    <location>
        <begin position="231"/>
        <end position="240"/>
    </location>
</feature>
<feature type="non-terminal residue" evidence="2">
    <location>
        <position position="400"/>
    </location>
</feature>
<feature type="compositionally biased region" description="Basic and acidic residues" evidence="1">
    <location>
        <begin position="1"/>
        <end position="25"/>
    </location>
</feature>
<feature type="region of interest" description="Disordered" evidence="1">
    <location>
        <begin position="267"/>
        <end position="326"/>
    </location>
</feature>
<accession>A0A6J4KXR2</accession>
<dbReference type="EC" id="1.1.1.133" evidence="2"/>
<dbReference type="EMBL" id="CADCTX010000411">
    <property type="protein sequence ID" value="CAA9317713.1"/>
    <property type="molecule type" value="Genomic_DNA"/>
</dbReference>
<proteinExistence type="predicted"/>
<keyword evidence="2" id="KW-0560">Oxidoreductase</keyword>
<feature type="compositionally biased region" description="Basic and acidic residues" evidence="1">
    <location>
        <begin position="70"/>
        <end position="86"/>
    </location>
</feature>
<dbReference type="GO" id="GO:0008831">
    <property type="term" value="F:dTDP-4-dehydrorhamnose reductase activity"/>
    <property type="evidence" value="ECO:0007669"/>
    <property type="project" value="UniProtKB-EC"/>
</dbReference>
<feature type="region of interest" description="Disordered" evidence="1">
    <location>
        <begin position="345"/>
        <end position="400"/>
    </location>
</feature>
<gene>
    <name evidence="2" type="ORF">AVDCRST_MAG40-1311</name>
</gene>
<dbReference type="AlphaFoldDB" id="A0A6J4KXR2"/>
<feature type="region of interest" description="Disordered" evidence="1">
    <location>
        <begin position="1"/>
        <end position="86"/>
    </location>
</feature>
<feature type="compositionally biased region" description="Basic residues" evidence="1">
    <location>
        <begin position="191"/>
        <end position="201"/>
    </location>
</feature>
<feature type="compositionally biased region" description="Basic and acidic residues" evidence="1">
    <location>
        <begin position="213"/>
        <end position="224"/>
    </location>
</feature>
<feature type="non-terminal residue" evidence="2">
    <location>
        <position position="1"/>
    </location>
</feature>
<feature type="compositionally biased region" description="Basic and acidic residues" evidence="1">
    <location>
        <begin position="40"/>
        <end position="49"/>
    </location>
</feature>
<protein>
    <submittedName>
        <fullName evidence="2">GH1</fullName>
        <ecNumber evidence="2">1.1.1.133</ecNumber>
    </submittedName>
</protein>
<sequence>DVSLRDRDREQLPHDQHGDPHRSDGQVRPLRALGGGLRAGEGDGAERAALRARLLPHARRPRPVRLGGVRRADEPPAPARDRADRRPVPLRRPVVARRLPGPGLPGAVRRVRARLRAPLPVGALLHAGERDLRRRELLGAPRLVERVPGRPARLRARAAQHVHGARARRRGDPGRAPRRGVRAGRVDRALPRRHRWGARRGRPVERAQVPLARPHDGARAEPRHGGIPQPPRDHLERPELLPRAPRGGAALARGGLLPDLRAHRRRRRLAARRPAARGQGVPPARERVPRALQGAALPLRDEPRGRPRAGVAARAVERRDGAARRRGADDGLHLVLAHRPDRLAVRAARGEERAAPGGPLRPGPPHPPRGRGLPHDRGAVERRAQRPGHDRDRGASGDGV</sequence>
<name>A0A6J4KXR2_9BACT</name>
<reference evidence="2" key="1">
    <citation type="submission" date="2020-02" db="EMBL/GenBank/DDBJ databases">
        <authorList>
            <person name="Meier V. D."/>
        </authorList>
    </citation>
    <scope>NUCLEOTIDE SEQUENCE</scope>
    <source>
        <strain evidence="2">AVDCRST_MAG40</strain>
    </source>
</reference>
<feature type="compositionally biased region" description="Basic residues" evidence="1">
    <location>
        <begin position="154"/>
        <end position="169"/>
    </location>
</feature>
<organism evidence="2">
    <name type="scientific">uncultured Gemmatimonadaceae bacterium</name>
    <dbReference type="NCBI Taxonomy" id="246130"/>
    <lineage>
        <taxon>Bacteria</taxon>
        <taxon>Pseudomonadati</taxon>
        <taxon>Gemmatimonadota</taxon>
        <taxon>Gemmatimonadia</taxon>
        <taxon>Gemmatimonadales</taxon>
        <taxon>Gemmatimonadaceae</taxon>
        <taxon>environmental samples</taxon>
    </lineage>
</organism>
<evidence type="ECO:0000313" key="2">
    <source>
        <dbReference type="EMBL" id="CAA9317713.1"/>
    </source>
</evidence>
<feature type="compositionally biased region" description="Basic and acidic residues" evidence="1">
    <location>
        <begin position="315"/>
        <end position="326"/>
    </location>
</feature>